<comment type="caution">
    <text evidence="1">The sequence shown here is derived from an EMBL/GenBank/DDBJ whole genome shotgun (WGS) entry which is preliminary data.</text>
</comment>
<dbReference type="EMBL" id="JZWS03000032">
    <property type="protein sequence ID" value="MEW9492423.1"/>
    <property type="molecule type" value="Genomic_DNA"/>
</dbReference>
<accession>A0ACC6TRQ7</accession>
<sequence length="191" mass="21393">MISLVLHGKGSSPDKVTWLSDPLKEFGQVLAPPFDYEVREGVEKASNLSFDLIAGHSRGGTIALVVGALKGKPVIAVSAPTDRVKQLEYLSKFPEGTLQHRNYLDLSKVPSEELVKYSPIKYAEKLKKVLLIHGKNDEVVLPSHSVELCERVKENGGNCELHLLEMRHSPPAHAFREIKEIIVKWVRTQFY</sequence>
<reference evidence="1" key="1">
    <citation type="submission" date="2024-07" db="EMBL/GenBank/DDBJ databases">
        <title>Metagenome and Metagenome-Assembled Genomes of Archaea from a hot spring from the geothermal field of Los Azufres, Mexico.</title>
        <authorList>
            <person name="Marin-Paredes R."/>
            <person name="Martinez-Romero E."/>
            <person name="Servin-Garciduenas L.E."/>
        </authorList>
    </citation>
    <scope>NUCLEOTIDE SEQUENCE</scope>
    <source>
        <strain evidence="1">AZ1-454</strain>
    </source>
</reference>
<evidence type="ECO:0000313" key="2">
    <source>
        <dbReference type="Proteomes" id="UP000053480"/>
    </source>
</evidence>
<organism evidence="1 2">
    <name type="scientific">Candidatus Aramenus sulfurataquae</name>
    <dbReference type="NCBI Taxonomy" id="1326980"/>
    <lineage>
        <taxon>Archaea</taxon>
        <taxon>Thermoproteota</taxon>
        <taxon>Thermoprotei</taxon>
        <taxon>Sulfolobales</taxon>
        <taxon>Sulfolobaceae</taxon>
        <taxon>Candidatus Aramenus</taxon>
    </lineage>
</organism>
<dbReference type="Proteomes" id="UP000053480">
    <property type="component" value="Unassembled WGS sequence"/>
</dbReference>
<protein>
    <submittedName>
        <fullName evidence="1">Prolyl oligopeptidase family serine peptidase</fullName>
    </submittedName>
</protein>
<gene>
    <name evidence="1" type="ORF">TQ35_0009545</name>
</gene>
<proteinExistence type="predicted"/>
<evidence type="ECO:0000313" key="1">
    <source>
        <dbReference type="EMBL" id="MEW9492423.1"/>
    </source>
</evidence>
<name>A0ACC6TRQ7_9CREN</name>